<gene>
    <name evidence="2" type="ORF">CCAP1982_LOCUS4273</name>
</gene>
<dbReference type="EMBL" id="CAJHJT010000001">
    <property type="protein sequence ID" value="CAD6995562.1"/>
    <property type="molecule type" value="Genomic_DNA"/>
</dbReference>
<organism evidence="2 3">
    <name type="scientific">Ceratitis capitata</name>
    <name type="common">Mediterranean fruit fly</name>
    <name type="synonym">Tephritis capitata</name>
    <dbReference type="NCBI Taxonomy" id="7213"/>
    <lineage>
        <taxon>Eukaryota</taxon>
        <taxon>Metazoa</taxon>
        <taxon>Ecdysozoa</taxon>
        <taxon>Arthropoda</taxon>
        <taxon>Hexapoda</taxon>
        <taxon>Insecta</taxon>
        <taxon>Pterygota</taxon>
        <taxon>Neoptera</taxon>
        <taxon>Endopterygota</taxon>
        <taxon>Diptera</taxon>
        <taxon>Brachycera</taxon>
        <taxon>Muscomorpha</taxon>
        <taxon>Tephritoidea</taxon>
        <taxon>Tephritidae</taxon>
        <taxon>Ceratitis</taxon>
        <taxon>Ceratitis</taxon>
    </lineage>
</organism>
<keyword evidence="3" id="KW-1185">Reference proteome</keyword>
<reference evidence="2" key="1">
    <citation type="submission" date="2020-11" db="EMBL/GenBank/DDBJ databases">
        <authorList>
            <person name="Whitehead M."/>
        </authorList>
    </citation>
    <scope>NUCLEOTIDE SEQUENCE</scope>
    <source>
        <strain evidence="2">EGII</strain>
    </source>
</reference>
<name>A0A811U8G7_CERCA</name>
<proteinExistence type="inferred from homology"/>
<comment type="similarity">
    <text evidence="1">Belongs to the dynein light chain Tctex-type family.</text>
</comment>
<dbReference type="Pfam" id="PF03645">
    <property type="entry name" value="Tctex-1"/>
    <property type="match status" value="1"/>
</dbReference>
<comment type="caution">
    <text evidence="2">The sequence shown here is derived from an EMBL/GenBank/DDBJ whole genome shotgun (WGS) entry which is preliminary data.</text>
</comment>
<sequence length="154" mass="17405">MDSIVDDDEKRVTDVGDANDLLLLEDTGEETGINLPVTSYRMKPALRELFPASRIKSIIQNTIYEKLQGKVYNTDEARKWTREISDEVSFAVKELVHMPRFKHVVQVTLGQQLGAGCRYIAKCCWDAESDSHASDVFTNASLFCVCTVFGVYLY</sequence>
<dbReference type="CDD" id="cd21459">
    <property type="entry name" value="DLC-like_TCTEX1D2"/>
    <property type="match status" value="1"/>
</dbReference>
<dbReference type="GO" id="GO:0045505">
    <property type="term" value="F:dynein intermediate chain binding"/>
    <property type="evidence" value="ECO:0007669"/>
    <property type="project" value="TreeGrafter"/>
</dbReference>
<dbReference type="Gene3D" id="3.30.1140.40">
    <property type="entry name" value="Tctex-1"/>
    <property type="match status" value="1"/>
</dbReference>
<protein>
    <submittedName>
        <fullName evidence="2">(Mediterranean fruit fly) hypothetical protein</fullName>
    </submittedName>
</protein>
<dbReference type="OrthoDB" id="10260741at2759"/>
<dbReference type="GO" id="GO:0007018">
    <property type="term" value="P:microtubule-based movement"/>
    <property type="evidence" value="ECO:0007669"/>
    <property type="project" value="TreeGrafter"/>
</dbReference>
<evidence type="ECO:0000313" key="3">
    <source>
        <dbReference type="Proteomes" id="UP000606786"/>
    </source>
</evidence>
<dbReference type="GO" id="GO:0005868">
    <property type="term" value="C:cytoplasmic dynein complex"/>
    <property type="evidence" value="ECO:0007669"/>
    <property type="project" value="TreeGrafter"/>
</dbReference>
<dbReference type="PANTHER" id="PTHR21255">
    <property type="entry name" value="T-COMPLEX-ASSOCIATED-TESTIS-EXPRESSED 1/ DYNEIN LIGHT CHAIN"/>
    <property type="match status" value="1"/>
</dbReference>
<dbReference type="Proteomes" id="UP000606786">
    <property type="component" value="Unassembled WGS sequence"/>
</dbReference>
<dbReference type="PANTHER" id="PTHR21255:SF7">
    <property type="entry name" value="DYNEIN LIGHT CHAIN TCTEX-TYPE PROTEIN 2B"/>
    <property type="match status" value="1"/>
</dbReference>
<dbReference type="GO" id="GO:0005737">
    <property type="term" value="C:cytoplasm"/>
    <property type="evidence" value="ECO:0007669"/>
    <property type="project" value="TreeGrafter"/>
</dbReference>
<dbReference type="KEGG" id="ccat:101456897"/>
<evidence type="ECO:0000313" key="2">
    <source>
        <dbReference type="EMBL" id="CAD6995562.1"/>
    </source>
</evidence>
<accession>A0A811U8G7</accession>
<dbReference type="AlphaFoldDB" id="A0A811U8G7"/>
<evidence type="ECO:0000256" key="1">
    <source>
        <dbReference type="ARBA" id="ARBA00005361"/>
    </source>
</evidence>
<dbReference type="InterPro" id="IPR005334">
    <property type="entry name" value="Tctex-1-like"/>
</dbReference>
<dbReference type="InterPro" id="IPR038586">
    <property type="entry name" value="Tctex-1-like_sf"/>
</dbReference>